<evidence type="ECO:0000256" key="4">
    <source>
        <dbReference type="ARBA" id="ARBA00011881"/>
    </source>
</evidence>
<evidence type="ECO:0000256" key="2">
    <source>
        <dbReference type="ARBA" id="ARBA00002704"/>
    </source>
</evidence>
<keyword evidence="12" id="KW-1185">Reference proteome</keyword>
<evidence type="ECO:0000313" key="9">
    <source>
        <dbReference type="EMBL" id="KHD84772.1"/>
    </source>
</evidence>
<dbReference type="RefSeq" id="WP_025729359.1">
    <property type="nucleotide sequence ID" value="NZ_JAAIWK010000009.1"/>
</dbReference>
<gene>
    <name evidence="10" type="primary">uraH</name>
    <name evidence="10" type="ORF">G4D61_07540</name>
    <name evidence="9" type="ORF">NG54_13490</name>
</gene>
<dbReference type="InterPro" id="IPR023416">
    <property type="entry name" value="Transthyretin/HIU_hydrolase_d"/>
</dbReference>
<sequence>MTGITTHILDLTIGKPVANIVIELFYLQDSKKFINKGITNEDGRIDKPLLEKTDLKEGQYELLFHIGPYSSSKHTTVTNHPFLDEIPVRFNIVDVNQHYHIPLLISAWGYQIYRGS</sequence>
<keyword evidence="6 7" id="KW-0378">Hydrolase</keyword>
<dbReference type="Gene3D" id="2.60.40.180">
    <property type="entry name" value="Transthyretin/hydroxyisourate hydrolase domain"/>
    <property type="match status" value="1"/>
</dbReference>
<dbReference type="GO" id="GO:0033971">
    <property type="term" value="F:hydroxyisourate hydrolase activity"/>
    <property type="evidence" value="ECO:0007669"/>
    <property type="project" value="UniProtKB-EC"/>
</dbReference>
<feature type="domain" description="Transthyretin/hydroxyisourate hydrolase" evidence="8">
    <location>
        <begin position="4"/>
        <end position="115"/>
    </location>
</feature>
<dbReference type="EMBL" id="JRUN01000043">
    <property type="protein sequence ID" value="KHD84772.1"/>
    <property type="molecule type" value="Genomic_DNA"/>
</dbReference>
<dbReference type="Proteomes" id="UP000476934">
    <property type="component" value="Unassembled WGS sequence"/>
</dbReference>
<evidence type="ECO:0000259" key="8">
    <source>
        <dbReference type="Pfam" id="PF00576"/>
    </source>
</evidence>
<evidence type="ECO:0000313" key="11">
    <source>
        <dbReference type="Proteomes" id="UP000030588"/>
    </source>
</evidence>
<comment type="function">
    <text evidence="2">Catalyzes the hydrolysis of 5-hydroxyisourate (HIU) to 2-oxo-4-hydroxy-4-carboxy-5-ureidoimidazoline (OHCU).</text>
</comment>
<evidence type="ECO:0000256" key="7">
    <source>
        <dbReference type="RuleBase" id="RU361270"/>
    </source>
</evidence>
<dbReference type="InterPro" id="IPR014306">
    <property type="entry name" value="Hydroxyisourate_hydrolase"/>
</dbReference>
<evidence type="ECO:0000313" key="12">
    <source>
        <dbReference type="Proteomes" id="UP000476934"/>
    </source>
</evidence>
<dbReference type="GO" id="GO:0006144">
    <property type="term" value="P:purine nucleobase metabolic process"/>
    <property type="evidence" value="ECO:0007669"/>
    <property type="project" value="UniProtKB-KW"/>
</dbReference>
<dbReference type="Pfam" id="PF00576">
    <property type="entry name" value="Transthyretin"/>
    <property type="match status" value="1"/>
</dbReference>
<dbReference type="EMBL" id="JAAIWK010000009">
    <property type="protein sequence ID" value="NEY19822.1"/>
    <property type="molecule type" value="Genomic_DNA"/>
</dbReference>
<organism evidence="9 11">
    <name type="scientific">Heyndrickxia ginsengihumi</name>
    <dbReference type="NCBI Taxonomy" id="363870"/>
    <lineage>
        <taxon>Bacteria</taxon>
        <taxon>Bacillati</taxon>
        <taxon>Bacillota</taxon>
        <taxon>Bacilli</taxon>
        <taxon>Bacillales</taxon>
        <taxon>Bacillaceae</taxon>
        <taxon>Heyndrickxia</taxon>
    </lineage>
</organism>
<evidence type="ECO:0000256" key="3">
    <source>
        <dbReference type="ARBA" id="ARBA00009850"/>
    </source>
</evidence>
<evidence type="ECO:0000256" key="1">
    <source>
        <dbReference type="ARBA" id="ARBA00001043"/>
    </source>
</evidence>
<evidence type="ECO:0000313" key="10">
    <source>
        <dbReference type="EMBL" id="NEY19822.1"/>
    </source>
</evidence>
<dbReference type="PANTHER" id="PTHR10395:SF7">
    <property type="entry name" value="5-HYDROXYISOURATE HYDROLASE"/>
    <property type="match status" value="1"/>
</dbReference>
<comment type="catalytic activity">
    <reaction evidence="1 7">
        <text>5-hydroxyisourate + H2O = 5-hydroxy-2-oxo-4-ureido-2,5-dihydro-1H-imidazole-5-carboxylate + H(+)</text>
        <dbReference type="Rhea" id="RHEA:23736"/>
        <dbReference type="ChEBI" id="CHEBI:15377"/>
        <dbReference type="ChEBI" id="CHEBI:15378"/>
        <dbReference type="ChEBI" id="CHEBI:18072"/>
        <dbReference type="ChEBI" id="CHEBI:58639"/>
        <dbReference type="EC" id="3.5.2.17"/>
    </reaction>
</comment>
<dbReference type="PANTHER" id="PTHR10395">
    <property type="entry name" value="URICASE AND TRANSTHYRETIN-RELATED"/>
    <property type="match status" value="1"/>
</dbReference>
<evidence type="ECO:0000256" key="6">
    <source>
        <dbReference type="ARBA" id="ARBA00022801"/>
    </source>
</evidence>
<dbReference type="InterPro" id="IPR036817">
    <property type="entry name" value="Transthyretin/HIU_hydrolase_sf"/>
</dbReference>
<dbReference type="EC" id="3.5.2.17" evidence="7"/>
<comment type="subunit">
    <text evidence="4 7">Homotetramer.</text>
</comment>
<name>A0A0A6XXD7_9BACI</name>
<accession>A0A0A6XXD7</accession>
<dbReference type="OrthoDB" id="9792386at2"/>
<reference evidence="10 12" key="2">
    <citation type="submission" date="2020-02" db="EMBL/GenBank/DDBJ databases">
        <authorList>
            <person name="Feng H."/>
        </authorList>
    </citation>
    <scope>NUCLEOTIDE SEQUENCE [LARGE SCALE GENOMIC DNA]</scope>
    <source>
        <strain evidence="10 12">Gsoil 114</strain>
    </source>
</reference>
<dbReference type="AlphaFoldDB" id="A0A0A6XXD7"/>
<proteinExistence type="inferred from homology"/>
<dbReference type="SUPFAM" id="SSF49472">
    <property type="entry name" value="Transthyretin (synonym: prealbumin)"/>
    <property type="match status" value="1"/>
</dbReference>
<protein>
    <recommendedName>
        <fullName evidence="7">5-hydroxyisourate hydrolase</fullName>
        <shortName evidence="7">HIU hydrolase</shortName>
        <shortName evidence="7">HIUHase</shortName>
        <ecNumber evidence="7">3.5.2.17</ecNumber>
    </recommendedName>
</protein>
<evidence type="ECO:0000256" key="5">
    <source>
        <dbReference type="ARBA" id="ARBA00022631"/>
    </source>
</evidence>
<reference evidence="10 12" key="3">
    <citation type="submission" date="2020-03" db="EMBL/GenBank/DDBJ databases">
        <title>Bacillus aquiflavi sp. nov., isolated from yellow water of strong flavor Chinese baijiu in Yibin region of China.</title>
        <authorList>
            <person name="Xie J."/>
        </authorList>
    </citation>
    <scope>NUCLEOTIDE SEQUENCE [LARGE SCALE GENOMIC DNA]</scope>
    <source>
        <strain evidence="10 12">Gsoil 114</strain>
    </source>
</reference>
<dbReference type="STRING" id="363870.NG54_13490"/>
<comment type="similarity">
    <text evidence="3 7">Belongs to the transthyretin family. 5-hydroxyisourate hydrolase subfamily.</text>
</comment>
<keyword evidence="5 7" id="KW-0659">Purine metabolism</keyword>
<dbReference type="NCBIfam" id="TIGR02962">
    <property type="entry name" value="hdxy_isourate"/>
    <property type="match status" value="1"/>
</dbReference>
<dbReference type="Proteomes" id="UP000030588">
    <property type="component" value="Unassembled WGS sequence"/>
</dbReference>
<dbReference type="CDD" id="cd05822">
    <property type="entry name" value="TLP_HIUase"/>
    <property type="match status" value="1"/>
</dbReference>
<comment type="caution">
    <text evidence="9">The sequence shown here is derived from an EMBL/GenBank/DDBJ whole genome shotgun (WGS) entry which is preliminary data.</text>
</comment>
<reference evidence="9 11" key="1">
    <citation type="submission" date="2014-10" db="EMBL/GenBank/DDBJ databases">
        <title>Draft genome of phytase producing Bacillus ginsengihumi strain M2.11.</title>
        <authorList>
            <person name="Toymentseva A."/>
            <person name="Boulygina E.A."/>
            <person name="Kazakov S.V."/>
            <person name="Kayumov I."/>
            <person name="Suleimanova A.D."/>
            <person name="Mardanova A.M."/>
            <person name="Maria S.N."/>
            <person name="Sergey M.Y."/>
            <person name="Sharipova M.R."/>
        </authorList>
    </citation>
    <scope>NUCLEOTIDE SEQUENCE [LARGE SCALE GENOMIC DNA]</scope>
    <source>
        <strain evidence="9 11">M2.11</strain>
    </source>
</reference>